<dbReference type="CDD" id="cd00082">
    <property type="entry name" value="HisKA"/>
    <property type="match status" value="1"/>
</dbReference>
<dbReference type="Pfam" id="PF08447">
    <property type="entry name" value="PAS_3"/>
    <property type="match status" value="1"/>
</dbReference>
<dbReference type="PROSITE" id="PS50112">
    <property type="entry name" value="PAS"/>
    <property type="match status" value="2"/>
</dbReference>
<dbReference type="Pfam" id="PF00512">
    <property type="entry name" value="HisKA"/>
    <property type="match status" value="1"/>
</dbReference>
<dbReference type="Gene3D" id="3.30.450.20">
    <property type="entry name" value="PAS domain"/>
    <property type="match status" value="3"/>
</dbReference>
<dbReference type="EMBL" id="BAABGY010000009">
    <property type="protein sequence ID" value="GAA4336917.1"/>
    <property type="molecule type" value="Genomic_DNA"/>
</dbReference>
<dbReference type="SUPFAM" id="SSF55874">
    <property type="entry name" value="ATPase domain of HSP90 chaperone/DNA topoisomerase II/histidine kinase"/>
    <property type="match status" value="1"/>
</dbReference>
<sequence length="824" mass="92900">MIPTQPAPLDSRTLFELLLEAGKAINSEVELEKVVQRVTDIATQLTGARFGAFFYNVINASGEAFVLYTISGVSREAFSKFPMPRNTKIFEPTFAARGIVRYDDVTAQPHYAQNPPYHGMPHGHLPVRSYLAAPVVNPFTQEAIGGLFFGHPDVGVFTEEAERLLEGIAAQAAIAVGNARLFGEKKAIEQRLVEQKEQYLSIFNATSDSMIIYDENGTIAEANPSACRIFGYAYEELIGKPAALLFENPDDFRVLKEIALSGRQYAGTNRRIRKDGSIFTAEFKGTDFIFRGKPHVLSMVRDVTDTQEVRAALERSETLSQVITSVSPVALWMTDDEPKTIYINQTWFDWVGERANSDPDYSWINSVVPADLPRARATFKDAFAARRVFSMDFRIQRRNGEERWCSSHGSPYYKPDGSFGGYAGSVTDITERKLTEQRLESRNVLINTITNNTLQALFLMDDRQFCTYMNPAAEAMTGYRIDEVQEKPLHYYIHHTHPDGRHFPIEECAIDRALPTKSQTQGEEVFIDKSGRFFPVAFIASPIIEKGVPKGTVIEVRDMTEEKRVQEELRTQEKKAMALLEEKVRERTVELEKRNYELLQFTSIASHDLKEPVRKISVFSRLLLDRIGGGLDTGNQRYLNNIIGSADRMIRLIDDLLSFSRLSHLRPAFEPVDLNGLVKGILEDLELPIREKSAVLEIAPLPVVDGIPLQLGQMFQNLFSNSLKFAHPDRAPRISLTVVALQAGDELHYRFQYEDNGIGFHPEQAEKIFEVFQRLHTRDRYEGTGVGLAIVKKIVDLHHGSITASGEENIGARFDITLPARQPE</sequence>
<dbReference type="PANTHER" id="PTHR43304:SF1">
    <property type="entry name" value="PAC DOMAIN-CONTAINING PROTEIN"/>
    <property type="match status" value="1"/>
</dbReference>
<dbReference type="InterPro" id="IPR036097">
    <property type="entry name" value="HisK_dim/P_sf"/>
</dbReference>
<dbReference type="InterPro" id="IPR003594">
    <property type="entry name" value="HATPase_dom"/>
</dbReference>
<gene>
    <name evidence="9" type="ORF">GCM10023184_32480</name>
</gene>
<evidence type="ECO:0000313" key="10">
    <source>
        <dbReference type="Proteomes" id="UP001501725"/>
    </source>
</evidence>
<dbReference type="InterPro" id="IPR003018">
    <property type="entry name" value="GAF"/>
</dbReference>
<keyword evidence="10" id="KW-1185">Reference proteome</keyword>
<feature type="domain" description="Histidine kinase" evidence="6">
    <location>
        <begin position="604"/>
        <end position="822"/>
    </location>
</feature>
<dbReference type="Pfam" id="PF02518">
    <property type="entry name" value="HATPase_c"/>
    <property type="match status" value="1"/>
</dbReference>
<dbReference type="SMART" id="SM00065">
    <property type="entry name" value="GAF"/>
    <property type="match status" value="1"/>
</dbReference>
<dbReference type="InterPro" id="IPR035965">
    <property type="entry name" value="PAS-like_dom_sf"/>
</dbReference>
<evidence type="ECO:0000313" key="9">
    <source>
        <dbReference type="EMBL" id="GAA4336917.1"/>
    </source>
</evidence>
<dbReference type="InterPro" id="IPR036890">
    <property type="entry name" value="HATPase_C_sf"/>
</dbReference>
<dbReference type="InterPro" id="IPR005467">
    <property type="entry name" value="His_kinase_dom"/>
</dbReference>
<dbReference type="Pfam" id="PF13426">
    <property type="entry name" value="PAS_9"/>
    <property type="match status" value="1"/>
</dbReference>
<dbReference type="InterPro" id="IPR029016">
    <property type="entry name" value="GAF-like_dom_sf"/>
</dbReference>
<dbReference type="RefSeq" id="WP_345256817.1">
    <property type="nucleotide sequence ID" value="NZ_BAABGY010000009.1"/>
</dbReference>
<dbReference type="InterPro" id="IPR052162">
    <property type="entry name" value="Sensor_kinase/Photoreceptor"/>
</dbReference>
<feature type="domain" description="PAC" evidence="8">
    <location>
        <begin position="389"/>
        <end position="441"/>
    </location>
</feature>
<dbReference type="InterPro" id="IPR013767">
    <property type="entry name" value="PAS_fold"/>
</dbReference>
<dbReference type="SMART" id="SM00091">
    <property type="entry name" value="PAS"/>
    <property type="match status" value="3"/>
</dbReference>
<evidence type="ECO:0000259" key="7">
    <source>
        <dbReference type="PROSITE" id="PS50112"/>
    </source>
</evidence>
<evidence type="ECO:0000256" key="4">
    <source>
        <dbReference type="ARBA" id="ARBA00022679"/>
    </source>
</evidence>
<dbReference type="InterPro" id="IPR000700">
    <property type="entry name" value="PAS-assoc_C"/>
</dbReference>
<dbReference type="Proteomes" id="UP001501725">
    <property type="component" value="Unassembled WGS sequence"/>
</dbReference>
<dbReference type="Pfam" id="PF00989">
    <property type="entry name" value="PAS"/>
    <property type="match status" value="1"/>
</dbReference>
<evidence type="ECO:0000259" key="8">
    <source>
        <dbReference type="PROSITE" id="PS50113"/>
    </source>
</evidence>
<dbReference type="SMART" id="SM00388">
    <property type="entry name" value="HisKA"/>
    <property type="match status" value="1"/>
</dbReference>
<dbReference type="GO" id="GO:0016301">
    <property type="term" value="F:kinase activity"/>
    <property type="evidence" value="ECO:0007669"/>
    <property type="project" value="UniProtKB-KW"/>
</dbReference>
<dbReference type="Gene3D" id="3.30.450.40">
    <property type="match status" value="1"/>
</dbReference>
<accession>A0ABP8HB50</accession>
<dbReference type="SUPFAM" id="SSF47384">
    <property type="entry name" value="Homodimeric domain of signal transducing histidine kinase"/>
    <property type="match status" value="1"/>
</dbReference>
<evidence type="ECO:0000256" key="1">
    <source>
        <dbReference type="ARBA" id="ARBA00000085"/>
    </source>
</evidence>
<dbReference type="NCBIfam" id="TIGR00229">
    <property type="entry name" value="sensory_box"/>
    <property type="match status" value="3"/>
</dbReference>
<dbReference type="InterPro" id="IPR013655">
    <property type="entry name" value="PAS_fold_3"/>
</dbReference>
<dbReference type="EC" id="2.7.13.3" evidence="2"/>
<dbReference type="SUPFAM" id="SSF55781">
    <property type="entry name" value="GAF domain-like"/>
    <property type="match status" value="1"/>
</dbReference>
<dbReference type="InterPro" id="IPR001610">
    <property type="entry name" value="PAC"/>
</dbReference>
<feature type="domain" description="PAS" evidence="7">
    <location>
        <begin position="442"/>
        <end position="517"/>
    </location>
</feature>
<dbReference type="SMART" id="SM00086">
    <property type="entry name" value="PAC"/>
    <property type="match status" value="3"/>
</dbReference>
<name>A0ABP8HB50_9BACT</name>
<dbReference type="InterPro" id="IPR003661">
    <property type="entry name" value="HisK_dim/P_dom"/>
</dbReference>
<keyword evidence="5 9" id="KW-0418">Kinase</keyword>
<proteinExistence type="predicted"/>
<dbReference type="SUPFAM" id="SSF55785">
    <property type="entry name" value="PYP-like sensor domain (PAS domain)"/>
    <property type="match status" value="3"/>
</dbReference>
<feature type="domain" description="PAS" evidence="7">
    <location>
        <begin position="195"/>
        <end position="257"/>
    </location>
</feature>
<dbReference type="SMART" id="SM00387">
    <property type="entry name" value="HATPase_c"/>
    <property type="match status" value="1"/>
</dbReference>
<organism evidence="9 10">
    <name type="scientific">Flaviaesturariibacter amylovorans</name>
    <dbReference type="NCBI Taxonomy" id="1084520"/>
    <lineage>
        <taxon>Bacteria</taxon>
        <taxon>Pseudomonadati</taxon>
        <taxon>Bacteroidota</taxon>
        <taxon>Chitinophagia</taxon>
        <taxon>Chitinophagales</taxon>
        <taxon>Chitinophagaceae</taxon>
        <taxon>Flaviaestuariibacter</taxon>
    </lineage>
</organism>
<dbReference type="InterPro" id="IPR004358">
    <property type="entry name" value="Sig_transdc_His_kin-like_C"/>
</dbReference>
<comment type="catalytic activity">
    <reaction evidence="1">
        <text>ATP + protein L-histidine = ADP + protein N-phospho-L-histidine.</text>
        <dbReference type="EC" id="2.7.13.3"/>
    </reaction>
</comment>
<dbReference type="PRINTS" id="PR00344">
    <property type="entry name" value="BCTRLSENSOR"/>
</dbReference>
<reference evidence="10" key="1">
    <citation type="journal article" date="2019" name="Int. J. Syst. Evol. Microbiol.">
        <title>The Global Catalogue of Microorganisms (GCM) 10K type strain sequencing project: providing services to taxonomists for standard genome sequencing and annotation.</title>
        <authorList>
            <consortium name="The Broad Institute Genomics Platform"/>
            <consortium name="The Broad Institute Genome Sequencing Center for Infectious Disease"/>
            <person name="Wu L."/>
            <person name="Ma J."/>
        </authorList>
    </citation>
    <scope>NUCLEOTIDE SEQUENCE [LARGE SCALE GENOMIC DNA]</scope>
    <source>
        <strain evidence="10">JCM 17919</strain>
    </source>
</reference>
<protein>
    <recommendedName>
        <fullName evidence="2">histidine kinase</fullName>
        <ecNumber evidence="2">2.7.13.3</ecNumber>
    </recommendedName>
</protein>
<dbReference type="Pfam" id="PF01590">
    <property type="entry name" value="GAF"/>
    <property type="match status" value="1"/>
</dbReference>
<keyword evidence="4" id="KW-0808">Transferase</keyword>
<dbReference type="InterPro" id="IPR000014">
    <property type="entry name" value="PAS"/>
</dbReference>
<dbReference type="Gene3D" id="3.30.565.10">
    <property type="entry name" value="Histidine kinase-like ATPase, C-terminal domain"/>
    <property type="match status" value="1"/>
</dbReference>
<dbReference type="PROSITE" id="PS50109">
    <property type="entry name" value="HIS_KIN"/>
    <property type="match status" value="1"/>
</dbReference>
<keyword evidence="3" id="KW-0597">Phosphoprotein</keyword>
<dbReference type="PANTHER" id="PTHR43304">
    <property type="entry name" value="PHYTOCHROME-LIKE PROTEIN CPH1"/>
    <property type="match status" value="1"/>
</dbReference>
<dbReference type="Gene3D" id="1.10.287.130">
    <property type="match status" value="1"/>
</dbReference>
<dbReference type="CDD" id="cd00130">
    <property type="entry name" value="PAS"/>
    <property type="match status" value="3"/>
</dbReference>
<evidence type="ECO:0000256" key="2">
    <source>
        <dbReference type="ARBA" id="ARBA00012438"/>
    </source>
</evidence>
<dbReference type="PROSITE" id="PS50113">
    <property type="entry name" value="PAC"/>
    <property type="match status" value="1"/>
</dbReference>
<comment type="caution">
    <text evidence="9">The sequence shown here is derived from an EMBL/GenBank/DDBJ whole genome shotgun (WGS) entry which is preliminary data.</text>
</comment>
<evidence type="ECO:0000256" key="3">
    <source>
        <dbReference type="ARBA" id="ARBA00022553"/>
    </source>
</evidence>
<evidence type="ECO:0000256" key="5">
    <source>
        <dbReference type="ARBA" id="ARBA00022777"/>
    </source>
</evidence>
<evidence type="ECO:0000259" key="6">
    <source>
        <dbReference type="PROSITE" id="PS50109"/>
    </source>
</evidence>